<dbReference type="AlphaFoldDB" id="A0A5C5FXS7"/>
<feature type="compositionally biased region" description="Basic and acidic residues" evidence="3">
    <location>
        <begin position="85"/>
        <end position="103"/>
    </location>
</feature>
<dbReference type="GO" id="GO:0004519">
    <property type="term" value="F:endonuclease activity"/>
    <property type="evidence" value="ECO:0007669"/>
    <property type="project" value="UniProtKB-KW"/>
</dbReference>
<feature type="compositionally biased region" description="Pro residues" evidence="3">
    <location>
        <begin position="1"/>
        <end position="13"/>
    </location>
</feature>
<name>A0A5C5FXS7_9BASI</name>
<sequence>MPASAPPPPPPPTSSTSDPAASSSSTPPSSTSQATPTTEADRKRAHRAQKKAEQQARKDERRRFAQEHGVDPADLPPTVASALMKGKDGGDVKPKGFRPREWVDVPLSPGADEPREAGKQVSILSWNMLAQALVRRELFPGSDCLKGKDRLPALMEQVLYYSPDIACLQEVDRLSEHLPSLTLSYGYTSYVGYRNKSHGLLVAHKSAVFNKVGERGVRLDDLPLDDSAPLESQAPTPEEDGTSTPATEPGASASDSVSAENATAEPAKLTEKEKEVLARPPDAASASGKATRRAAGLSRATRNVGLFVALEFKDAPGRGCIVGTTHTFWHPSHVYERVRQTALLVKELDKFREEAGDGKWRDWPLFLAGDLNTQPREMTYRLLCGAPISPDLVADFERSRVVHQSVDKIYDPSYEPPEPPAPEPKEGEDVPSDDLSEHPDRIIKNSRPATEADGLATLEKLQALFRYPSSSSAGADKRRVRSAYGEAYGLVPSQSDRWYCARRPEVQMGNSWRVPEPEADVVERQQGEWAERVRRGDFEPRYSNFTPLWRCTLDYILLLPPSPSVQPRQPPRWTRLLEMHDFHEVCEPGLPRKGVEPSDHVAVGAVVEIY</sequence>
<evidence type="ECO:0000313" key="6">
    <source>
        <dbReference type="Proteomes" id="UP000311382"/>
    </source>
</evidence>
<gene>
    <name evidence="5" type="ORF">DMC30DRAFT_415844</name>
</gene>
<proteinExistence type="inferred from homology"/>
<dbReference type="Pfam" id="PF03372">
    <property type="entry name" value="Exo_endo_phos"/>
    <property type="match status" value="1"/>
</dbReference>
<dbReference type="Gene3D" id="3.60.10.10">
    <property type="entry name" value="Endonuclease/exonuclease/phosphatase"/>
    <property type="match status" value="1"/>
</dbReference>
<dbReference type="SUPFAM" id="SSF56219">
    <property type="entry name" value="DNase I-like"/>
    <property type="match status" value="1"/>
</dbReference>
<keyword evidence="2" id="KW-0378">Hydrolase</keyword>
<keyword evidence="5" id="KW-0269">Exonuclease</keyword>
<feature type="compositionally biased region" description="Low complexity" evidence="3">
    <location>
        <begin position="14"/>
        <end position="38"/>
    </location>
</feature>
<dbReference type="InterPro" id="IPR050410">
    <property type="entry name" value="CCR4/nocturin_mRNA_transcr"/>
</dbReference>
<reference evidence="5 6" key="1">
    <citation type="submission" date="2019-03" db="EMBL/GenBank/DDBJ databases">
        <title>Rhodosporidium diobovatum UCD-FST 08-225 genome sequencing, assembly, and annotation.</title>
        <authorList>
            <person name="Fakankun I.U."/>
            <person name="Fristensky B."/>
            <person name="Levin D.B."/>
        </authorList>
    </citation>
    <scope>NUCLEOTIDE SEQUENCE [LARGE SCALE GENOMIC DNA]</scope>
    <source>
        <strain evidence="5 6">UCD-FST 08-225</strain>
    </source>
</reference>
<dbReference type="Proteomes" id="UP000311382">
    <property type="component" value="Unassembled WGS sequence"/>
</dbReference>
<evidence type="ECO:0000259" key="4">
    <source>
        <dbReference type="Pfam" id="PF03372"/>
    </source>
</evidence>
<feature type="compositionally biased region" description="Basic and acidic residues" evidence="3">
    <location>
        <begin position="50"/>
        <end position="71"/>
    </location>
</feature>
<dbReference type="InterPro" id="IPR036691">
    <property type="entry name" value="Endo/exonu/phosph_ase_sf"/>
</dbReference>
<comment type="caution">
    <text evidence="5">The sequence shown here is derived from an EMBL/GenBank/DDBJ whole genome shotgun (WGS) entry which is preliminary data.</text>
</comment>
<dbReference type="InterPro" id="IPR005135">
    <property type="entry name" value="Endo/exonuclease/phosphatase"/>
</dbReference>
<keyword evidence="6" id="KW-1185">Reference proteome</keyword>
<accession>A0A5C5FXS7</accession>
<dbReference type="PANTHER" id="PTHR12121">
    <property type="entry name" value="CARBON CATABOLITE REPRESSOR PROTEIN 4"/>
    <property type="match status" value="1"/>
</dbReference>
<organism evidence="5 6">
    <name type="scientific">Rhodotorula diobovata</name>
    <dbReference type="NCBI Taxonomy" id="5288"/>
    <lineage>
        <taxon>Eukaryota</taxon>
        <taxon>Fungi</taxon>
        <taxon>Dikarya</taxon>
        <taxon>Basidiomycota</taxon>
        <taxon>Pucciniomycotina</taxon>
        <taxon>Microbotryomycetes</taxon>
        <taxon>Sporidiobolales</taxon>
        <taxon>Sporidiobolaceae</taxon>
        <taxon>Rhodotorula</taxon>
    </lineage>
</organism>
<feature type="region of interest" description="Disordered" evidence="3">
    <location>
        <begin position="1"/>
        <end position="116"/>
    </location>
</feature>
<evidence type="ECO:0000256" key="1">
    <source>
        <dbReference type="ARBA" id="ARBA00010774"/>
    </source>
</evidence>
<keyword evidence="5" id="KW-0540">Nuclease</keyword>
<evidence type="ECO:0000256" key="3">
    <source>
        <dbReference type="SAM" id="MobiDB-lite"/>
    </source>
</evidence>
<feature type="compositionally biased region" description="Basic and acidic residues" evidence="3">
    <location>
        <begin position="268"/>
        <end position="277"/>
    </location>
</feature>
<feature type="region of interest" description="Disordered" evidence="3">
    <location>
        <begin position="407"/>
        <end position="450"/>
    </location>
</feature>
<feature type="domain" description="Endonuclease/exonuclease/phosphatase" evidence="4">
    <location>
        <begin position="124"/>
        <end position="218"/>
    </location>
</feature>
<comment type="similarity">
    <text evidence="1">Belongs to the CCR4/nocturin family.</text>
</comment>
<dbReference type="GO" id="GO:0000175">
    <property type="term" value="F:3'-5'-RNA exonuclease activity"/>
    <property type="evidence" value="ECO:0007669"/>
    <property type="project" value="TreeGrafter"/>
</dbReference>
<dbReference type="OrthoDB" id="428734at2759"/>
<keyword evidence="5" id="KW-0255">Endonuclease</keyword>
<evidence type="ECO:0000256" key="2">
    <source>
        <dbReference type="ARBA" id="ARBA00022801"/>
    </source>
</evidence>
<dbReference type="PANTHER" id="PTHR12121:SF45">
    <property type="entry name" value="NOCTURNIN"/>
    <property type="match status" value="1"/>
</dbReference>
<feature type="region of interest" description="Disordered" evidence="3">
    <location>
        <begin position="220"/>
        <end position="295"/>
    </location>
</feature>
<evidence type="ECO:0000313" key="5">
    <source>
        <dbReference type="EMBL" id="TNY21677.1"/>
    </source>
</evidence>
<dbReference type="EMBL" id="SOZI01000039">
    <property type="protein sequence ID" value="TNY21677.1"/>
    <property type="molecule type" value="Genomic_DNA"/>
</dbReference>
<protein>
    <submittedName>
        <fullName evidence="5">Endonuclease/exonuclease/phosphatase</fullName>
    </submittedName>
</protein>
<dbReference type="GO" id="GO:0006139">
    <property type="term" value="P:nucleobase-containing compound metabolic process"/>
    <property type="evidence" value="ECO:0007669"/>
    <property type="project" value="UniProtKB-ARBA"/>
</dbReference>